<sequence>MLEACSYDITGEISQLVRLVSMNSKESVNANILNDDLVYKILLFPTEEGVNYIKDGPPIPKKVMFEKFVDDLFFGGDTAEEARSSKEFVTHFFKGHGLITDPLKDLTTCHGGREELHEDGHLLGYTLALDEDQLVCMFSGYMPAEQCDKRRACAMLSSLYDPMGLLLEVDMAGRLIWRDICATCKEWSSILTVELIDRLKLWVRQVEEVVANTRTQRFVELAEKGIIVSTDASNDAWGVDIRCTGDYLPVRVMARGGLFPGTQATWSIPRKELVGVYHGLKIVKAISSYLPVKTFLQPLQAPLQDLTPRYMARPLVLLCDSEITIYRLRKESNDKRLPAPERRRLSQIRLMCKELDCVIRHIPSELNYADSITRAKLGFDRGIDAKEVEASLKSNCVIYDYREAPGQDQGNDVRLDDDCVKVMALNVDGIDLPELTGCNPEEVEELQALERYATPDGRYGEGVLNDADYERCVAICVRRCQSSDDVLRRFKQYLNGDITRNHLGMDATKLQRLGRICYLDQDGLIHRKPSDPDETERDQITGVLYLGESDYSDRMVRLLSAIYHYIYGHLGIPRVYGKIKMKYSRKGLKRLVRSTLRSCIPCLKARAARSLDYVTTHVQGLLTTGLWQVVGADLAGPYGRRQGTQGDDDEEHYLLLVHDHVSGFTCARPLRDSKPKTIAKVFHSVFCEHGAPRVLITDRDRVHLMRKDIKVVLAKHGVRYYTLPGYAQFLSFWERAHKDFVEVTRALRVSMDRSTEGSYIEDYQLAVRAYNITPRMWANVSPTELHFTYGIRVPGDRGDTDGDIDWDELRVKYFDTDLLSFVKDSVPLLESAKEEFTVTLREYLELWRMRQERNLERMAMTEDRRYEPKLFDLVFTSKCPANRIGHHLDVIWSGPSTITSLNGTAMVGITPGIILEGVGGVVVSEDGKSLEVPEGYGPSEVYPLKNIKHAPALQGVIYGYLQEGKRVFLDSQGAIKDMTLRPGTEIDDLRLLQRARKKIDLEKIVRESGRVRGEFGSEPLLPPGICPSDEETQQLEDRVLPPESFIMGDSEEGVPSEDEDPDEEDMVDLSRLREQLGVGDGYEFGRFMKKAPLNGSVVVVVDHSYNGLATVLEGDEGTEDGSMLVQPMRVELLGGCLELAKATDKDILTVQLDNMVYVSPCCHKWTRKRSRDLLKLLHDVQVPRC</sequence>
<dbReference type="InParanoid" id="C5KCJ2"/>
<dbReference type="InterPro" id="IPR036397">
    <property type="entry name" value="RNaseH_sf"/>
</dbReference>
<dbReference type="PROSITE" id="PS50994">
    <property type="entry name" value="INTEGRASE"/>
    <property type="match status" value="1"/>
</dbReference>
<name>C5KCJ2_PERM5</name>
<dbReference type="InterPro" id="IPR012337">
    <property type="entry name" value="RNaseH-like_sf"/>
</dbReference>
<keyword evidence="3" id="KW-1185">Reference proteome</keyword>
<dbReference type="Pfam" id="PF05380">
    <property type="entry name" value="Peptidase_A17"/>
    <property type="match status" value="1"/>
</dbReference>
<dbReference type="RefSeq" id="XP_002786058.1">
    <property type="nucleotide sequence ID" value="XM_002786012.1"/>
</dbReference>
<proteinExistence type="predicted"/>
<dbReference type="Proteomes" id="UP000007800">
    <property type="component" value="Unassembled WGS sequence"/>
</dbReference>
<evidence type="ECO:0000259" key="1">
    <source>
        <dbReference type="PROSITE" id="PS50994"/>
    </source>
</evidence>
<dbReference type="InterPro" id="IPR041588">
    <property type="entry name" value="Integrase_H2C2"/>
</dbReference>
<accession>C5KCJ2</accession>
<dbReference type="InterPro" id="IPR052160">
    <property type="entry name" value="Gypsy_RT_Integrase-like"/>
</dbReference>
<dbReference type="AlphaFoldDB" id="C5KCJ2"/>
<evidence type="ECO:0000313" key="2">
    <source>
        <dbReference type="EMBL" id="EER17854.1"/>
    </source>
</evidence>
<dbReference type="GO" id="GO:0015074">
    <property type="term" value="P:DNA integration"/>
    <property type="evidence" value="ECO:0007669"/>
    <property type="project" value="InterPro"/>
</dbReference>
<dbReference type="Gene3D" id="3.30.420.10">
    <property type="entry name" value="Ribonuclease H-like superfamily/Ribonuclease H"/>
    <property type="match status" value="1"/>
</dbReference>
<gene>
    <name evidence="2" type="ORF">Pmar_PMAR023786</name>
</gene>
<dbReference type="InterPro" id="IPR008042">
    <property type="entry name" value="Retrotrans_Pao"/>
</dbReference>
<evidence type="ECO:0000313" key="3">
    <source>
        <dbReference type="Proteomes" id="UP000007800"/>
    </source>
</evidence>
<dbReference type="PANTHER" id="PTHR47266">
    <property type="entry name" value="ENDONUCLEASE-RELATED"/>
    <property type="match status" value="1"/>
</dbReference>
<dbReference type="GeneID" id="9087179"/>
<dbReference type="GO" id="GO:0003676">
    <property type="term" value="F:nucleic acid binding"/>
    <property type="evidence" value="ECO:0007669"/>
    <property type="project" value="InterPro"/>
</dbReference>
<dbReference type="OrthoDB" id="5920040at2759"/>
<reference evidence="2 3" key="1">
    <citation type="submission" date="2008-07" db="EMBL/GenBank/DDBJ databases">
        <authorList>
            <person name="El-Sayed N."/>
            <person name="Caler E."/>
            <person name="Inman J."/>
            <person name="Amedeo P."/>
            <person name="Hass B."/>
            <person name="Wortman J."/>
        </authorList>
    </citation>
    <scope>NUCLEOTIDE SEQUENCE [LARGE SCALE GENOMIC DNA]</scope>
    <source>
        <strain evidence="3">ATCC 50983 / TXsc</strain>
    </source>
</reference>
<organism evidence="3">
    <name type="scientific">Perkinsus marinus (strain ATCC 50983 / TXsc)</name>
    <dbReference type="NCBI Taxonomy" id="423536"/>
    <lineage>
        <taxon>Eukaryota</taxon>
        <taxon>Sar</taxon>
        <taxon>Alveolata</taxon>
        <taxon>Perkinsozoa</taxon>
        <taxon>Perkinsea</taxon>
        <taxon>Perkinsida</taxon>
        <taxon>Perkinsidae</taxon>
        <taxon>Perkinsus</taxon>
    </lineage>
</organism>
<dbReference type="SUPFAM" id="SSF53098">
    <property type="entry name" value="Ribonuclease H-like"/>
    <property type="match status" value="1"/>
</dbReference>
<dbReference type="EMBL" id="GG671995">
    <property type="protein sequence ID" value="EER17854.1"/>
    <property type="molecule type" value="Genomic_DNA"/>
</dbReference>
<feature type="domain" description="Integrase catalytic" evidence="1">
    <location>
        <begin position="619"/>
        <end position="790"/>
    </location>
</feature>
<dbReference type="InterPro" id="IPR001584">
    <property type="entry name" value="Integrase_cat-core"/>
</dbReference>
<dbReference type="Pfam" id="PF17921">
    <property type="entry name" value="Integrase_H2C2"/>
    <property type="match status" value="1"/>
</dbReference>
<protein>
    <submittedName>
        <fullName evidence="2">Gag/pol/env polyprotein, putative</fullName>
    </submittedName>
</protein>